<dbReference type="EMBL" id="MK167988">
    <property type="protein sequence ID" value="AZZ88316.1"/>
    <property type="molecule type" value="Genomic_DNA"/>
</dbReference>
<proteinExistence type="predicted"/>
<protein>
    <submittedName>
        <fullName evidence="1">Uncharacterized protein</fullName>
    </submittedName>
</protein>
<name>A0A3T0VEB2_CITFR</name>
<reference evidence="1" key="1">
    <citation type="submission" date="2018-11" db="EMBL/GenBank/DDBJ databases">
        <title>Complete sequence of plasmid pHNTS45-1.</title>
        <authorList>
            <person name="Liu J.H."/>
            <person name="Huang X.Y."/>
            <person name="Lv L.C."/>
        </authorList>
    </citation>
    <scope>NUCLEOTIDE SEQUENCE</scope>
    <source>
        <strain evidence="1">TS45CTX</strain>
        <plasmid evidence="1">pHNTS45-1</plasmid>
    </source>
</reference>
<dbReference type="AlphaFoldDB" id="A0A3T0VEB2"/>
<accession>A0A3T0VEB2</accession>
<organism evidence="1">
    <name type="scientific">Citrobacter freundii</name>
    <dbReference type="NCBI Taxonomy" id="546"/>
    <lineage>
        <taxon>Bacteria</taxon>
        <taxon>Pseudomonadati</taxon>
        <taxon>Pseudomonadota</taxon>
        <taxon>Gammaproteobacteria</taxon>
        <taxon>Enterobacterales</taxon>
        <taxon>Enterobacteriaceae</taxon>
        <taxon>Citrobacter</taxon>
        <taxon>Citrobacter freundii complex</taxon>
    </lineage>
</organism>
<keyword evidence="1" id="KW-0614">Plasmid</keyword>
<evidence type="ECO:0000313" key="1">
    <source>
        <dbReference type="EMBL" id="AZZ88316.1"/>
    </source>
</evidence>
<geneLocation type="plasmid" evidence="1">
    <name>pHNTS45-1</name>
</geneLocation>
<sequence>MMPLIPHVADSRGNRLLMPVSLRILLLSFPVIHSNTQIYIDGNKKYLS</sequence>